<name>A0A8K0X1K6_9PEZI</name>
<dbReference type="PANTHER" id="PTHR23516">
    <property type="entry name" value="SAM (S-ADENOSYL METHIONINE) TRANSPORTER"/>
    <property type="match status" value="1"/>
</dbReference>
<evidence type="ECO:0000256" key="12">
    <source>
        <dbReference type="SAM" id="Phobius"/>
    </source>
</evidence>
<proteinExistence type="predicted"/>
<keyword evidence="8" id="KW-0406">Ion transport</keyword>
<dbReference type="OrthoDB" id="263957at2759"/>
<keyword evidence="9 12" id="KW-0472">Membrane</keyword>
<evidence type="ECO:0000313" key="14">
    <source>
        <dbReference type="Proteomes" id="UP000813385"/>
    </source>
</evidence>
<keyword evidence="4" id="KW-0813">Transport</keyword>
<evidence type="ECO:0000256" key="10">
    <source>
        <dbReference type="ARBA" id="ARBA00030646"/>
    </source>
</evidence>
<evidence type="ECO:0000313" key="13">
    <source>
        <dbReference type="EMBL" id="KAH7358341.1"/>
    </source>
</evidence>
<feature type="transmembrane region" description="Helical" evidence="12">
    <location>
        <begin position="225"/>
        <end position="246"/>
    </location>
</feature>
<dbReference type="GO" id="GO:0005886">
    <property type="term" value="C:plasma membrane"/>
    <property type="evidence" value="ECO:0007669"/>
    <property type="project" value="UniProtKB-SubCell"/>
</dbReference>
<dbReference type="Pfam" id="PF05631">
    <property type="entry name" value="MFS_5"/>
    <property type="match status" value="1"/>
</dbReference>
<feature type="transmembrane region" description="Helical" evidence="12">
    <location>
        <begin position="439"/>
        <end position="459"/>
    </location>
</feature>
<comment type="caution">
    <text evidence="13">The sequence shown here is derived from an EMBL/GenBank/DDBJ whole genome shotgun (WGS) entry which is preliminary data.</text>
</comment>
<evidence type="ECO:0000256" key="3">
    <source>
        <dbReference type="ARBA" id="ARBA00021242"/>
    </source>
</evidence>
<feature type="transmembrane region" description="Helical" evidence="12">
    <location>
        <begin position="194"/>
        <end position="213"/>
    </location>
</feature>
<feature type="transmembrane region" description="Helical" evidence="12">
    <location>
        <begin position="381"/>
        <end position="402"/>
    </location>
</feature>
<feature type="transmembrane region" description="Helical" evidence="12">
    <location>
        <begin position="129"/>
        <end position="147"/>
    </location>
</feature>
<feature type="transmembrane region" description="Helical" evidence="12">
    <location>
        <begin position="67"/>
        <end position="89"/>
    </location>
</feature>
<evidence type="ECO:0000256" key="2">
    <source>
        <dbReference type="ARBA" id="ARBA00004651"/>
    </source>
</evidence>
<evidence type="ECO:0000256" key="8">
    <source>
        <dbReference type="ARBA" id="ARBA00023065"/>
    </source>
</evidence>
<dbReference type="SUPFAM" id="SSF103473">
    <property type="entry name" value="MFS general substrate transporter"/>
    <property type="match status" value="1"/>
</dbReference>
<dbReference type="EMBL" id="JAGPXD010000004">
    <property type="protein sequence ID" value="KAH7358341.1"/>
    <property type="molecule type" value="Genomic_DNA"/>
</dbReference>
<evidence type="ECO:0000256" key="7">
    <source>
        <dbReference type="ARBA" id="ARBA00022989"/>
    </source>
</evidence>
<gene>
    <name evidence="13" type="ORF">B0T11DRAFT_102680</name>
</gene>
<evidence type="ECO:0000256" key="11">
    <source>
        <dbReference type="ARBA" id="ARBA00032555"/>
    </source>
</evidence>
<dbReference type="GO" id="GO:0015098">
    <property type="term" value="F:molybdate ion transmembrane transporter activity"/>
    <property type="evidence" value="ECO:0007669"/>
    <property type="project" value="InterPro"/>
</dbReference>
<keyword evidence="7 12" id="KW-1133">Transmembrane helix</keyword>
<feature type="transmembrane region" description="Helical" evidence="12">
    <location>
        <begin position="284"/>
        <end position="304"/>
    </location>
</feature>
<feature type="transmembrane region" description="Helical" evidence="12">
    <location>
        <begin position="153"/>
        <end position="174"/>
    </location>
</feature>
<dbReference type="Proteomes" id="UP000813385">
    <property type="component" value="Unassembled WGS sequence"/>
</dbReference>
<comment type="function">
    <text evidence="1">Mediates high-affinity intracellular uptake of the rare oligo-element molybdenum.</text>
</comment>
<evidence type="ECO:0000256" key="5">
    <source>
        <dbReference type="ARBA" id="ARBA00022475"/>
    </source>
</evidence>
<feature type="transmembrane region" description="Helical" evidence="12">
    <location>
        <begin position="414"/>
        <end position="433"/>
    </location>
</feature>
<feature type="transmembrane region" description="Helical" evidence="12">
    <location>
        <begin position="356"/>
        <end position="375"/>
    </location>
</feature>
<dbReference type="Gene3D" id="1.20.1250.20">
    <property type="entry name" value="MFS general substrate transporter like domains"/>
    <property type="match status" value="1"/>
</dbReference>
<feature type="transmembrane region" description="Helical" evidence="12">
    <location>
        <begin position="101"/>
        <end position="122"/>
    </location>
</feature>
<evidence type="ECO:0000256" key="4">
    <source>
        <dbReference type="ARBA" id="ARBA00022448"/>
    </source>
</evidence>
<feature type="transmembrane region" description="Helical" evidence="12">
    <location>
        <begin position="324"/>
        <end position="344"/>
    </location>
</feature>
<sequence length="465" mass="51430">MPFYQVNLVFFAAVNVVLLHRQYQARRRQAEFGEPTKDDADNQVESQQLLKNPTELKAAARRFQIEYFTVYAFAVAADWVQGPHIYAIYKYEKDLPEKLVAALYAAGFIAGAASASFAGELADRFGRRLACLIYCLSYVVTCMTMLYDNITILFIGRIFGGVATTLLYSVFEAWLVTEYHSRELERSHLKLSDIFGSMTTLSSVVAIASGIIGEALVDYFGGARIWPFMAGALSATLAALLILKLWPENYGVISANSGDDSGSTSSLASNMSKGLRSVLSDRKVWGLGLTQTFFEGTMYLFVFFWSAALKSARQRSGSEEQLPFGIIFSSFMCAMMAGSAFFSLGVAKHTKESTSMVLMLVVLTVSCCLSAAVLIDDERVLFWVLCMVELCIGAYFPSMSYLKSQVVEDGVRGRVYSVLRLPLNLFVVVAHSLDQEGDAHRNHVFMICAGLLMVSFFVVKRSFAS</sequence>
<evidence type="ECO:0000256" key="9">
    <source>
        <dbReference type="ARBA" id="ARBA00023136"/>
    </source>
</evidence>
<dbReference type="GO" id="GO:0006811">
    <property type="term" value="P:monoatomic ion transport"/>
    <property type="evidence" value="ECO:0007669"/>
    <property type="project" value="UniProtKB-KW"/>
</dbReference>
<feature type="transmembrane region" description="Helical" evidence="12">
    <location>
        <begin position="6"/>
        <end position="23"/>
    </location>
</feature>
<reference evidence="13" key="1">
    <citation type="journal article" date="2021" name="Nat. Commun.">
        <title>Genetic determinants of endophytism in the Arabidopsis root mycobiome.</title>
        <authorList>
            <person name="Mesny F."/>
            <person name="Miyauchi S."/>
            <person name="Thiergart T."/>
            <person name="Pickel B."/>
            <person name="Atanasova L."/>
            <person name="Karlsson M."/>
            <person name="Huettel B."/>
            <person name="Barry K.W."/>
            <person name="Haridas S."/>
            <person name="Chen C."/>
            <person name="Bauer D."/>
            <person name="Andreopoulos W."/>
            <person name="Pangilinan J."/>
            <person name="LaButti K."/>
            <person name="Riley R."/>
            <person name="Lipzen A."/>
            <person name="Clum A."/>
            <person name="Drula E."/>
            <person name="Henrissat B."/>
            <person name="Kohler A."/>
            <person name="Grigoriev I.V."/>
            <person name="Martin F.M."/>
            <person name="Hacquard S."/>
        </authorList>
    </citation>
    <scope>NUCLEOTIDE SEQUENCE</scope>
    <source>
        <strain evidence="13">MPI-CAGE-AT-0016</strain>
    </source>
</reference>
<protein>
    <recommendedName>
        <fullName evidence="3">Molybdate-anion transporter</fullName>
    </recommendedName>
    <alternativeName>
        <fullName evidence="10">Major facilitator superfamily domain-containing protein 5</fullName>
    </alternativeName>
    <alternativeName>
        <fullName evidence="11">Molybdate transporter 2 homolog</fullName>
    </alternativeName>
</protein>
<dbReference type="PANTHER" id="PTHR23516:SF1">
    <property type="entry name" value="MOLYBDATE-ANION TRANSPORTER"/>
    <property type="match status" value="1"/>
</dbReference>
<keyword evidence="6 12" id="KW-0812">Transmembrane</keyword>
<dbReference type="AlphaFoldDB" id="A0A8K0X1K6"/>
<evidence type="ECO:0000256" key="6">
    <source>
        <dbReference type="ARBA" id="ARBA00022692"/>
    </source>
</evidence>
<comment type="subcellular location">
    <subcellularLocation>
        <location evidence="2">Cell membrane</location>
        <topology evidence="2">Multi-pass membrane protein</topology>
    </subcellularLocation>
</comment>
<dbReference type="InterPro" id="IPR008509">
    <property type="entry name" value="MOT2/MFSD5"/>
</dbReference>
<dbReference type="InterPro" id="IPR036259">
    <property type="entry name" value="MFS_trans_sf"/>
</dbReference>
<accession>A0A8K0X1K6</accession>
<keyword evidence="14" id="KW-1185">Reference proteome</keyword>
<evidence type="ECO:0000256" key="1">
    <source>
        <dbReference type="ARBA" id="ARBA00003019"/>
    </source>
</evidence>
<organism evidence="13 14">
    <name type="scientific">Plectosphaerella cucumerina</name>
    <dbReference type="NCBI Taxonomy" id="40658"/>
    <lineage>
        <taxon>Eukaryota</taxon>
        <taxon>Fungi</taxon>
        <taxon>Dikarya</taxon>
        <taxon>Ascomycota</taxon>
        <taxon>Pezizomycotina</taxon>
        <taxon>Sordariomycetes</taxon>
        <taxon>Hypocreomycetidae</taxon>
        <taxon>Glomerellales</taxon>
        <taxon>Plectosphaerellaceae</taxon>
        <taxon>Plectosphaerella</taxon>
    </lineage>
</organism>
<keyword evidence="5" id="KW-1003">Cell membrane</keyword>